<protein>
    <submittedName>
        <fullName evidence="1">Uncharacterized protein</fullName>
    </submittedName>
</protein>
<reference evidence="2" key="1">
    <citation type="journal article" date="2019" name="Int. J. Syst. Evol. Microbiol.">
        <title>The Global Catalogue of Microorganisms (GCM) 10K type strain sequencing project: providing services to taxonomists for standard genome sequencing and annotation.</title>
        <authorList>
            <consortium name="The Broad Institute Genomics Platform"/>
            <consortium name="The Broad Institute Genome Sequencing Center for Infectious Disease"/>
            <person name="Wu L."/>
            <person name="Ma J."/>
        </authorList>
    </citation>
    <scope>NUCLEOTIDE SEQUENCE [LARGE SCALE GENOMIC DNA]</scope>
    <source>
        <strain evidence="2">CECT 7798</strain>
    </source>
</reference>
<keyword evidence="2" id="KW-1185">Reference proteome</keyword>
<evidence type="ECO:0000313" key="1">
    <source>
        <dbReference type="EMBL" id="MFC3755351.1"/>
    </source>
</evidence>
<dbReference type="RefSeq" id="WP_290295415.1">
    <property type="nucleotide sequence ID" value="NZ_JAUFQR010000001.1"/>
</dbReference>
<dbReference type="Proteomes" id="UP001595735">
    <property type="component" value="Unassembled WGS sequence"/>
</dbReference>
<organism evidence="1 2">
    <name type="scientific">Chryseobacterium tructae</name>
    <dbReference type="NCBI Taxonomy" id="1037380"/>
    <lineage>
        <taxon>Bacteria</taxon>
        <taxon>Pseudomonadati</taxon>
        <taxon>Bacteroidota</taxon>
        <taxon>Flavobacteriia</taxon>
        <taxon>Flavobacteriales</taxon>
        <taxon>Weeksellaceae</taxon>
        <taxon>Chryseobacterium group</taxon>
        <taxon>Chryseobacterium</taxon>
    </lineage>
</organism>
<comment type="caution">
    <text evidence="1">The sequence shown here is derived from an EMBL/GenBank/DDBJ whole genome shotgun (WGS) entry which is preliminary data.</text>
</comment>
<name>A0ABV7XQW4_9FLAO</name>
<gene>
    <name evidence="1" type="ORF">ACFONJ_05145</name>
</gene>
<evidence type="ECO:0000313" key="2">
    <source>
        <dbReference type="Proteomes" id="UP001595735"/>
    </source>
</evidence>
<sequence>MKKIILLPFCFLFIFCFNQMKINKGKDIDIIFPQKYISTQETETIIKEIIKNNTNNTYIIDPYGFSGESYTLENGKVLVPYMYFKDGYISRNDRLCKELLIILKPFQTIHHSIVFDKNNKALYKYSKSNKYEEVVKSLHNRYNVTSLGCDQYVESLEKKGYKVLEDSIVAKIPLVP</sequence>
<accession>A0ABV7XQW4</accession>
<dbReference type="EMBL" id="JBHRYO010000002">
    <property type="protein sequence ID" value="MFC3755351.1"/>
    <property type="molecule type" value="Genomic_DNA"/>
</dbReference>
<proteinExistence type="predicted"/>